<dbReference type="InterPro" id="IPR002810">
    <property type="entry name" value="NfeD-like_C"/>
</dbReference>
<dbReference type="Proteomes" id="UP000427071">
    <property type="component" value="Chromosome"/>
</dbReference>
<keyword evidence="3 5" id="KW-1133">Transmembrane helix</keyword>
<evidence type="ECO:0000256" key="1">
    <source>
        <dbReference type="ARBA" id="ARBA00004141"/>
    </source>
</evidence>
<dbReference type="GO" id="GO:0005886">
    <property type="term" value="C:plasma membrane"/>
    <property type="evidence" value="ECO:0007669"/>
    <property type="project" value="TreeGrafter"/>
</dbReference>
<dbReference type="AlphaFoldDB" id="A0A6B8VQD0"/>
<evidence type="ECO:0000313" key="7">
    <source>
        <dbReference type="EMBL" id="QGU02041.1"/>
    </source>
</evidence>
<dbReference type="SUPFAM" id="SSF141322">
    <property type="entry name" value="NfeD domain-like"/>
    <property type="match status" value="1"/>
</dbReference>
<proteinExistence type="predicted"/>
<evidence type="ECO:0000259" key="6">
    <source>
        <dbReference type="Pfam" id="PF01957"/>
    </source>
</evidence>
<accession>A0A6B8VQD0</accession>
<keyword evidence="2 5" id="KW-0812">Transmembrane</keyword>
<name>A0A6B8VQD0_9CORY</name>
<dbReference type="InterPro" id="IPR052165">
    <property type="entry name" value="Membrane_assoc_protease"/>
</dbReference>
<reference evidence="8" key="1">
    <citation type="submission" date="2019-11" db="EMBL/GenBank/DDBJ databases">
        <title>Complete genome sequence of Corynebacterium kalinowskii 1959, a novel Corynebacterium species isolated from soil of a small paddock in Vilsendorf, Germany.</title>
        <authorList>
            <person name="Schaffert L."/>
            <person name="Ruwe M."/>
            <person name="Milse J."/>
            <person name="Hanuschka K."/>
            <person name="Ortseifen V."/>
            <person name="Droste J."/>
            <person name="Brandt D."/>
            <person name="Schlueter L."/>
            <person name="Kutter Y."/>
            <person name="Vinke S."/>
            <person name="Viehoefer P."/>
            <person name="Jacob L."/>
            <person name="Luebke N.-C."/>
            <person name="Schulte-Berndt E."/>
            <person name="Hain C."/>
            <person name="Linder M."/>
            <person name="Schmidt P."/>
            <person name="Wollenschlaeger L."/>
            <person name="Luttermann T."/>
            <person name="Thieme E."/>
            <person name="Hassa J."/>
            <person name="Haak M."/>
            <person name="Wittchen M."/>
            <person name="Mentz A."/>
            <person name="Persicke M."/>
            <person name="Busche T."/>
            <person name="Ruckert C."/>
        </authorList>
    </citation>
    <scope>NUCLEOTIDE SEQUENCE [LARGE SCALE GENOMIC DNA]</scope>
    <source>
        <strain evidence="8">1959</strain>
    </source>
</reference>
<dbReference type="PANTHER" id="PTHR33507">
    <property type="entry name" value="INNER MEMBRANE PROTEIN YBBJ"/>
    <property type="match status" value="1"/>
</dbReference>
<feature type="transmembrane region" description="Helical" evidence="5">
    <location>
        <begin position="44"/>
        <end position="63"/>
    </location>
</feature>
<dbReference type="EMBL" id="CP046452">
    <property type="protein sequence ID" value="QGU02041.1"/>
    <property type="molecule type" value="Genomic_DNA"/>
</dbReference>
<dbReference type="PANTHER" id="PTHR33507:SF3">
    <property type="entry name" value="INNER MEMBRANE PROTEIN YBBJ"/>
    <property type="match status" value="1"/>
</dbReference>
<dbReference type="Pfam" id="PF01957">
    <property type="entry name" value="NfeD"/>
    <property type="match status" value="1"/>
</dbReference>
<protein>
    <recommendedName>
        <fullName evidence="6">NfeD-like C-terminal domain-containing protein</fullName>
    </recommendedName>
</protein>
<gene>
    <name evidence="7" type="ORF">CKALI_05860</name>
</gene>
<organism evidence="7 8">
    <name type="scientific">Corynebacterium kalinowskii</name>
    <dbReference type="NCBI Taxonomy" id="2675216"/>
    <lineage>
        <taxon>Bacteria</taxon>
        <taxon>Bacillati</taxon>
        <taxon>Actinomycetota</taxon>
        <taxon>Actinomycetes</taxon>
        <taxon>Mycobacteriales</taxon>
        <taxon>Corynebacteriaceae</taxon>
        <taxon>Corynebacterium</taxon>
    </lineage>
</organism>
<evidence type="ECO:0000256" key="2">
    <source>
        <dbReference type="ARBA" id="ARBA00022692"/>
    </source>
</evidence>
<evidence type="ECO:0000256" key="4">
    <source>
        <dbReference type="ARBA" id="ARBA00023136"/>
    </source>
</evidence>
<feature type="domain" description="NfeD-like C-terminal" evidence="6">
    <location>
        <begin position="82"/>
        <end position="140"/>
    </location>
</feature>
<dbReference type="KEGG" id="ckw:CKALI_05860"/>
<dbReference type="Gene3D" id="2.40.50.140">
    <property type="entry name" value="Nucleic acid-binding proteins"/>
    <property type="match status" value="1"/>
</dbReference>
<keyword evidence="4 5" id="KW-0472">Membrane</keyword>
<evidence type="ECO:0000313" key="8">
    <source>
        <dbReference type="Proteomes" id="UP000427071"/>
    </source>
</evidence>
<sequence length="142" mass="14931">MGPLIWLIAALVLASAEMLAGEFTMLMLAGAALATAGIAIADVPLWAEIVCFAASALVLLLFLKPYLHRHLKSQPVLDTSTKALEGAPAEVLESVSSTGGQIRLDGSIWSARSIDPTSSFAVGERVSVVRIDGTTAIVWKEL</sequence>
<dbReference type="InterPro" id="IPR012340">
    <property type="entry name" value="NA-bd_OB-fold"/>
</dbReference>
<evidence type="ECO:0000256" key="3">
    <source>
        <dbReference type="ARBA" id="ARBA00022989"/>
    </source>
</evidence>
<comment type="subcellular location">
    <subcellularLocation>
        <location evidence="1">Membrane</location>
        <topology evidence="1">Multi-pass membrane protein</topology>
    </subcellularLocation>
</comment>
<keyword evidence="8" id="KW-1185">Reference proteome</keyword>
<evidence type="ECO:0000256" key="5">
    <source>
        <dbReference type="SAM" id="Phobius"/>
    </source>
</evidence>
<dbReference type="RefSeq" id="WP_156192400.1">
    <property type="nucleotide sequence ID" value="NZ_CP046452.1"/>
</dbReference>